<protein>
    <submittedName>
        <fullName evidence="1">Uncharacterized protein</fullName>
    </submittedName>
</protein>
<reference evidence="1" key="1">
    <citation type="submission" date="2018-02" db="EMBL/GenBank/DDBJ databases">
        <title>Rhizophora mucronata_Transcriptome.</title>
        <authorList>
            <person name="Meera S.P."/>
            <person name="Sreeshan A."/>
            <person name="Augustine A."/>
        </authorList>
    </citation>
    <scope>NUCLEOTIDE SEQUENCE</scope>
    <source>
        <tissue evidence="1">Leaf</tissue>
    </source>
</reference>
<accession>A0A2P2LXJ3</accession>
<organism evidence="1">
    <name type="scientific">Rhizophora mucronata</name>
    <name type="common">Asiatic mangrove</name>
    <dbReference type="NCBI Taxonomy" id="61149"/>
    <lineage>
        <taxon>Eukaryota</taxon>
        <taxon>Viridiplantae</taxon>
        <taxon>Streptophyta</taxon>
        <taxon>Embryophyta</taxon>
        <taxon>Tracheophyta</taxon>
        <taxon>Spermatophyta</taxon>
        <taxon>Magnoliopsida</taxon>
        <taxon>eudicotyledons</taxon>
        <taxon>Gunneridae</taxon>
        <taxon>Pentapetalae</taxon>
        <taxon>rosids</taxon>
        <taxon>fabids</taxon>
        <taxon>Malpighiales</taxon>
        <taxon>Rhizophoraceae</taxon>
        <taxon>Rhizophora</taxon>
    </lineage>
</organism>
<evidence type="ECO:0000313" key="1">
    <source>
        <dbReference type="EMBL" id="MBX22690.1"/>
    </source>
</evidence>
<sequence>MDCHFSRHFMEARIPFISFLSSGQLWVDIYGESRALTEAGLEAWRMRDDSLMEAKEFVREGKNSYRVSLEGVNQNEMVLSYMGTVLVKVYSWR</sequence>
<dbReference type="EMBL" id="GGEC01042206">
    <property type="protein sequence ID" value="MBX22690.1"/>
    <property type="molecule type" value="Transcribed_RNA"/>
</dbReference>
<proteinExistence type="predicted"/>
<dbReference type="AlphaFoldDB" id="A0A2P2LXJ3"/>
<name>A0A2P2LXJ3_RHIMU</name>